<dbReference type="InterPro" id="IPR023352">
    <property type="entry name" value="MAPEG-like_dom_sf"/>
</dbReference>
<evidence type="ECO:0000313" key="6">
    <source>
        <dbReference type="EMBL" id="KAJ4393453.1"/>
    </source>
</evidence>
<dbReference type="PANTHER" id="PTHR35814:SF1">
    <property type="entry name" value="GLUTATHIONE S-TRANSFERASE-RELATED"/>
    <property type="match status" value="1"/>
</dbReference>
<reference evidence="6" key="1">
    <citation type="submission" date="2022-10" db="EMBL/GenBank/DDBJ databases">
        <title>Tapping the CABI collections for fungal endophytes: first genome assemblies for Collariella, Neodidymelliopsis, Ascochyta clinopodiicola, Didymella pomorum, Didymosphaeria variabile, Neocosmospora piperis and Neocucurbitaria cava.</title>
        <authorList>
            <person name="Hill R."/>
        </authorList>
    </citation>
    <scope>NUCLEOTIDE SEQUENCE</scope>
    <source>
        <strain evidence="6">IMI 355082</strain>
    </source>
</reference>
<protein>
    <submittedName>
        <fullName evidence="6">Uncharacterized protein</fullName>
    </submittedName>
</protein>
<feature type="transmembrane region" description="Helical" evidence="5">
    <location>
        <begin position="12"/>
        <end position="34"/>
    </location>
</feature>
<sequence>MASYSSSSIGLAPARLLPVTGAFALPFTAYFLYLSGRCVQYRLRDEHWIGDDSSKKDSDSPSGKSVVANQGDKYNDLLVSTRAHANFAENVPLAFILAGIAEINGANRKVLTGVLTTLFALRVLHADFGLIRPGSMAAGRPIGYFGTAGVLGALAGYSAWLVKDFWGL</sequence>
<organism evidence="6 7">
    <name type="scientific">Gnomoniopsis smithogilvyi</name>
    <dbReference type="NCBI Taxonomy" id="1191159"/>
    <lineage>
        <taxon>Eukaryota</taxon>
        <taxon>Fungi</taxon>
        <taxon>Dikarya</taxon>
        <taxon>Ascomycota</taxon>
        <taxon>Pezizomycotina</taxon>
        <taxon>Sordariomycetes</taxon>
        <taxon>Sordariomycetidae</taxon>
        <taxon>Diaporthales</taxon>
        <taxon>Gnomoniaceae</taxon>
        <taxon>Gnomoniopsis</taxon>
    </lineage>
</organism>
<dbReference type="Proteomes" id="UP001140453">
    <property type="component" value="Unassembled WGS sequence"/>
</dbReference>
<keyword evidence="7" id="KW-1185">Reference proteome</keyword>
<comment type="caution">
    <text evidence="6">The sequence shown here is derived from an EMBL/GenBank/DDBJ whole genome shotgun (WGS) entry which is preliminary data.</text>
</comment>
<evidence type="ECO:0000256" key="3">
    <source>
        <dbReference type="ARBA" id="ARBA00022989"/>
    </source>
</evidence>
<dbReference type="OrthoDB" id="19091at2759"/>
<dbReference type="EMBL" id="JAPEVB010000002">
    <property type="protein sequence ID" value="KAJ4393453.1"/>
    <property type="molecule type" value="Genomic_DNA"/>
</dbReference>
<evidence type="ECO:0000256" key="5">
    <source>
        <dbReference type="SAM" id="Phobius"/>
    </source>
</evidence>
<keyword evidence="3 5" id="KW-1133">Transmembrane helix</keyword>
<dbReference type="PANTHER" id="PTHR35814">
    <property type="match status" value="1"/>
</dbReference>
<feature type="transmembrane region" description="Helical" evidence="5">
    <location>
        <begin position="142"/>
        <end position="162"/>
    </location>
</feature>
<dbReference type="AlphaFoldDB" id="A0A9W8YY09"/>
<dbReference type="Gene3D" id="1.20.120.550">
    <property type="entry name" value="Membrane associated eicosanoid/glutathione metabolism-like domain"/>
    <property type="match status" value="1"/>
</dbReference>
<evidence type="ECO:0000256" key="4">
    <source>
        <dbReference type="ARBA" id="ARBA00023136"/>
    </source>
</evidence>
<accession>A0A9W8YY09</accession>
<keyword evidence="2 5" id="KW-0812">Transmembrane</keyword>
<dbReference type="InterPro" id="IPR001129">
    <property type="entry name" value="Membr-assoc_MAPEG"/>
</dbReference>
<dbReference type="SUPFAM" id="SSF161084">
    <property type="entry name" value="MAPEG domain-like"/>
    <property type="match status" value="1"/>
</dbReference>
<dbReference type="GO" id="GO:0016020">
    <property type="term" value="C:membrane"/>
    <property type="evidence" value="ECO:0007669"/>
    <property type="project" value="UniProtKB-SubCell"/>
</dbReference>
<evidence type="ECO:0000256" key="2">
    <source>
        <dbReference type="ARBA" id="ARBA00022692"/>
    </source>
</evidence>
<proteinExistence type="predicted"/>
<comment type="subcellular location">
    <subcellularLocation>
        <location evidence="1">Membrane</location>
    </subcellularLocation>
</comment>
<keyword evidence="4 5" id="KW-0472">Membrane</keyword>
<name>A0A9W8YY09_9PEZI</name>
<gene>
    <name evidence="6" type="ORF">N0V93_002663</name>
</gene>
<evidence type="ECO:0000256" key="1">
    <source>
        <dbReference type="ARBA" id="ARBA00004370"/>
    </source>
</evidence>
<dbReference type="Pfam" id="PF01124">
    <property type="entry name" value="MAPEG"/>
    <property type="match status" value="1"/>
</dbReference>
<evidence type="ECO:0000313" key="7">
    <source>
        <dbReference type="Proteomes" id="UP001140453"/>
    </source>
</evidence>